<keyword evidence="5" id="KW-0443">Lipid metabolism</keyword>
<keyword evidence="3 6" id="KW-0378">Hydrolase</keyword>
<dbReference type="EMBL" id="JAQQAF010000008">
    <property type="protein sequence ID" value="KAJ8466454.1"/>
    <property type="molecule type" value="Genomic_DNA"/>
</dbReference>
<sequence length="1147" mass="130922">MASDQLPPEGGIRYVKMHPEPAIAVSSSHSFRLQEQPRIFDELPKADIVSVSRPDAGDISPMLLSYTIEFRYKQFKWRLVKKASQVLYLHLNLKKRAFIEEFHEKQEQVKEWLQNLGLGEHAPIVQDDDEADDEPVPLLQEEHLSAKNRNVPSSAALPIIRPALGRQHSISDRAKVAMRGYLNHFLGNLDIVNSQEVCKFLEVSSLSFLPEYGPKLKEDYVTVRHLPKIQKDDDDRSCCPCHFFSCCDGSWQKVWAVLKPGFLALLEDPFDTNLLDIIVFDVLPSSDGNGEGRVLLAKETKERNPLRFGFQISCGSRTVKIRTRSNAKIKDWVAAINDAGLRPPEGWCYPHRFGSFAPPRGLTEDDSFVQWFIDGEAAFGAIASSIEEAKSEIFITGWWLCPELYLRRPFSVHGSSRLDALLEAKAKQGVQIHILLYKEVALALKINSEYSKRRLLSIHENVKVLRYPDHFSTGVYLWSHHEKIVIVDNQICFIGGLDLCFGRYDNHEHKVGDFPSLIWPGKDYYNPRESEPNSWEDTMKDELDRGKYPRMPWHDVQCALWGPPCHDVARHFVQRWNYAKRNKAPNEQAIPLLMPQHHMVIPHYMGKGREINVQSNEQDVSHKDTKQLGSLSSRSSCQDIPLLLPQEPDGLAVPNGSANNELENTFDLLDHPNRTSQNQPFSFRKNKVEHPVQDMQMKGFVDDIDSRESQRDRHFNVIAEPLTQNMDEWWETQERGSQVVSTDEARQVGPRTQCRCQVLRSVGQWSAGTSQTEESIHNAYTSLIEKAEHFIYIENQFFISGLSGDVIIRNRVLEALCQRIMRAEKEKKCFRVIIIIPLLPGFQGGIDDGGAASVRAIMHWQYRTICRGPNSILQNLYDIMGPKAHEFISFYGLRSYGRLCDGGHLVTNQIYVHSKLMIVDDRVALVGSANINDRSLLGSRDSEIGVLIEDKEFVESYMNGNPWKAGKFSLSLRLSLWQEHLGLRAEEISQIRDPVTNATYRDIWTATAKTNTMIYQDVFSCVPSDLIHSRAAFRQSTNIWKEKLGHTTIDLGITPEKLETYQNGNVKHTDPMERLQSIRGHLVSFPLDFMCKEDLRPGFSEGEFYASSQLHLHFDLFRGLLIMRANVRASGQNSIIFYDTSLVQLTA</sequence>
<dbReference type="AlphaFoldDB" id="A0AAV8Q4M4"/>
<comment type="caution">
    <text evidence="8">The sequence shown here is derived from an EMBL/GenBank/DDBJ whole genome shotgun (WGS) entry which is preliminary data.</text>
</comment>
<keyword evidence="9" id="KW-1185">Reference proteome</keyword>
<dbReference type="InterPro" id="IPR001736">
    <property type="entry name" value="PLipase_D/transphosphatidylase"/>
</dbReference>
<evidence type="ECO:0000256" key="3">
    <source>
        <dbReference type="ARBA" id="ARBA00022801"/>
    </source>
</evidence>
<dbReference type="CDD" id="cd09141">
    <property type="entry name" value="PLDc_vPLD1_2_yPLD_like_2"/>
    <property type="match status" value="1"/>
</dbReference>
<dbReference type="PANTHER" id="PTHR18896:SF76">
    <property type="entry name" value="PHOSPHOLIPASE"/>
    <property type="match status" value="1"/>
</dbReference>
<dbReference type="PIRSF" id="PIRSF009376">
    <property type="entry name" value="Phospholipase_D_euk"/>
    <property type="match status" value="1"/>
</dbReference>
<dbReference type="GO" id="GO:0009395">
    <property type="term" value="P:phospholipid catabolic process"/>
    <property type="evidence" value="ECO:0007669"/>
    <property type="project" value="TreeGrafter"/>
</dbReference>
<dbReference type="InterPro" id="IPR016555">
    <property type="entry name" value="PLipase_D_euk"/>
</dbReference>
<organism evidence="8 9">
    <name type="scientific">Ensete ventricosum</name>
    <name type="common">Abyssinian banana</name>
    <name type="synonym">Musa ensete</name>
    <dbReference type="NCBI Taxonomy" id="4639"/>
    <lineage>
        <taxon>Eukaryota</taxon>
        <taxon>Viridiplantae</taxon>
        <taxon>Streptophyta</taxon>
        <taxon>Embryophyta</taxon>
        <taxon>Tracheophyta</taxon>
        <taxon>Spermatophyta</taxon>
        <taxon>Magnoliopsida</taxon>
        <taxon>Liliopsida</taxon>
        <taxon>Zingiberales</taxon>
        <taxon>Musaceae</taxon>
        <taxon>Ensete</taxon>
    </lineage>
</organism>
<gene>
    <name evidence="8" type="ORF">OPV22_029006</name>
</gene>
<evidence type="ECO:0000256" key="6">
    <source>
        <dbReference type="PIRNR" id="PIRNR009376"/>
    </source>
</evidence>
<dbReference type="FunFam" id="3.30.870.10:FF:000011">
    <property type="entry name" value="Phospholipase"/>
    <property type="match status" value="1"/>
</dbReference>
<evidence type="ECO:0000256" key="5">
    <source>
        <dbReference type="ARBA" id="ARBA00023098"/>
    </source>
</evidence>
<dbReference type="SUPFAM" id="SSF50729">
    <property type="entry name" value="PH domain-like"/>
    <property type="match status" value="1"/>
</dbReference>
<dbReference type="InterPro" id="IPR011993">
    <property type="entry name" value="PH-like_dom_sf"/>
</dbReference>
<dbReference type="SMART" id="SM00155">
    <property type="entry name" value="PLDc"/>
    <property type="match status" value="2"/>
</dbReference>
<dbReference type="Gene3D" id="3.30.870.10">
    <property type="entry name" value="Endonuclease Chain A"/>
    <property type="match status" value="2"/>
</dbReference>
<dbReference type="Gene3D" id="2.30.29.30">
    <property type="entry name" value="Pleckstrin-homology domain (PH domain)/Phosphotyrosine-binding domain (PTB)"/>
    <property type="match status" value="1"/>
</dbReference>
<dbReference type="GO" id="GO:0035556">
    <property type="term" value="P:intracellular signal transduction"/>
    <property type="evidence" value="ECO:0007669"/>
    <property type="project" value="InterPro"/>
</dbReference>
<dbReference type="InterPro" id="IPR025202">
    <property type="entry name" value="PLD-like_dom"/>
</dbReference>
<dbReference type="Pfam" id="PF13091">
    <property type="entry name" value="PLDc_2"/>
    <property type="match status" value="1"/>
</dbReference>
<dbReference type="Proteomes" id="UP001222027">
    <property type="component" value="Unassembled WGS sequence"/>
</dbReference>
<dbReference type="SUPFAM" id="SSF56024">
    <property type="entry name" value="Phospholipase D/nuclease"/>
    <property type="match status" value="2"/>
</dbReference>
<evidence type="ECO:0000259" key="7">
    <source>
        <dbReference type="PROSITE" id="PS50035"/>
    </source>
</evidence>
<dbReference type="GO" id="GO:0005886">
    <property type="term" value="C:plasma membrane"/>
    <property type="evidence" value="ECO:0007669"/>
    <property type="project" value="TreeGrafter"/>
</dbReference>
<comment type="catalytic activity">
    <reaction evidence="1 6">
        <text>a 1,2-diacyl-sn-glycero-3-phosphocholine + H2O = a 1,2-diacyl-sn-glycero-3-phosphate + choline + H(+)</text>
        <dbReference type="Rhea" id="RHEA:14445"/>
        <dbReference type="ChEBI" id="CHEBI:15354"/>
        <dbReference type="ChEBI" id="CHEBI:15377"/>
        <dbReference type="ChEBI" id="CHEBI:15378"/>
        <dbReference type="ChEBI" id="CHEBI:57643"/>
        <dbReference type="ChEBI" id="CHEBI:58608"/>
        <dbReference type="EC" id="3.1.4.4"/>
    </reaction>
</comment>
<accession>A0AAV8Q4M4</accession>
<feature type="domain" description="PLD phosphodiesterase" evidence="7">
    <location>
        <begin position="476"/>
        <end position="503"/>
    </location>
</feature>
<evidence type="ECO:0000313" key="8">
    <source>
        <dbReference type="EMBL" id="KAJ8466454.1"/>
    </source>
</evidence>
<dbReference type="CDD" id="cd09138">
    <property type="entry name" value="PLDc_vPLD1_2_yPLD_like_1"/>
    <property type="match status" value="1"/>
</dbReference>
<evidence type="ECO:0000256" key="4">
    <source>
        <dbReference type="ARBA" id="ARBA00022963"/>
    </source>
</evidence>
<dbReference type="GO" id="GO:0004630">
    <property type="term" value="F:phospholipase D activity"/>
    <property type="evidence" value="ECO:0007669"/>
    <property type="project" value="UniProtKB-UniRule"/>
</dbReference>
<evidence type="ECO:0000313" key="9">
    <source>
        <dbReference type="Proteomes" id="UP001222027"/>
    </source>
</evidence>
<comment type="similarity">
    <text evidence="6">Belongs to the phospholipase D family.</text>
</comment>
<dbReference type="EC" id="3.1.4.4" evidence="6"/>
<dbReference type="SMART" id="SM00233">
    <property type="entry name" value="PH"/>
    <property type="match status" value="1"/>
</dbReference>
<dbReference type="InterPro" id="IPR015679">
    <property type="entry name" value="PLipase_D_fam"/>
</dbReference>
<dbReference type="InterPro" id="IPR001849">
    <property type="entry name" value="PH_domain"/>
</dbReference>
<dbReference type="PANTHER" id="PTHR18896">
    <property type="entry name" value="PHOSPHOLIPASE D"/>
    <property type="match status" value="1"/>
</dbReference>
<protein>
    <recommendedName>
        <fullName evidence="6">Phospholipase</fullName>
        <ecNumber evidence="6">3.1.4.4</ecNumber>
    </recommendedName>
</protein>
<proteinExistence type="inferred from homology"/>
<dbReference type="GO" id="GO:0006654">
    <property type="term" value="P:phosphatidic acid biosynthetic process"/>
    <property type="evidence" value="ECO:0007669"/>
    <property type="project" value="InterPro"/>
</dbReference>
<keyword evidence="2" id="KW-0677">Repeat</keyword>
<evidence type="ECO:0000256" key="1">
    <source>
        <dbReference type="ARBA" id="ARBA00000798"/>
    </source>
</evidence>
<feature type="domain" description="PLD phosphodiesterase" evidence="7">
    <location>
        <begin position="908"/>
        <end position="935"/>
    </location>
</feature>
<evidence type="ECO:0000256" key="2">
    <source>
        <dbReference type="ARBA" id="ARBA00022737"/>
    </source>
</evidence>
<dbReference type="Pfam" id="PF00614">
    <property type="entry name" value="PLDc"/>
    <property type="match status" value="1"/>
</dbReference>
<reference evidence="8 9" key="1">
    <citation type="submission" date="2022-12" db="EMBL/GenBank/DDBJ databases">
        <title>Chromosome-scale assembly of the Ensete ventricosum genome.</title>
        <authorList>
            <person name="Dussert Y."/>
            <person name="Stocks J."/>
            <person name="Wendawek A."/>
            <person name="Woldeyes F."/>
            <person name="Nichols R.A."/>
            <person name="Borrell J.S."/>
        </authorList>
    </citation>
    <scope>NUCLEOTIDE SEQUENCE [LARGE SCALE GENOMIC DNA]</scope>
    <source>
        <strain evidence="9">cv. Maze</strain>
        <tissue evidence="8">Seeds</tissue>
    </source>
</reference>
<dbReference type="PROSITE" id="PS50035">
    <property type="entry name" value="PLD"/>
    <property type="match status" value="2"/>
</dbReference>
<name>A0AAV8Q4M4_ENSVE</name>
<dbReference type="CDD" id="cd01254">
    <property type="entry name" value="PH_PLD"/>
    <property type="match status" value="1"/>
</dbReference>
<keyword evidence="4 6" id="KW-0442">Lipid degradation</keyword>